<evidence type="ECO:0000256" key="4">
    <source>
        <dbReference type="ARBA" id="ARBA00022816"/>
    </source>
</evidence>
<protein>
    <recommendedName>
        <fullName evidence="6">NTF2 domain-containing protein</fullName>
    </recommendedName>
</protein>
<dbReference type="InterPro" id="IPR030217">
    <property type="entry name" value="NXF_fam"/>
</dbReference>
<dbReference type="STRING" id="675824.A0A1E3Q7N4"/>
<dbReference type="GO" id="GO:0140602">
    <property type="term" value="C:nucleolar peripheral inclusion body"/>
    <property type="evidence" value="ECO:0007669"/>
    <property type="project" value="EnsemblFungi"/>
</dbReference>
<dbReference type="Proteomes" id="UP000094385">
    <property type="component" value="Unassembled WGS sequence"/>
</dbReference>
<dbReference type="GO" id="GO:0003723">
    <property type="term" value="F:RNA binding"/>
    <property type="evidence" value="ECO:0007669"/>
    <property type="project" value="TreeGrafter"/>
</dbReference>
<dbReference type="SUPFAM" id="SSF54427">
    <property type="entry name" value="NTF2-like"/>
    <property type="match status" value="1"/>
</dbReference>
<dbReference type="Gene3D" id="3.80.10.10">
    <property type="entry name" value="Ribonuclease Inhibitor"/>
    <property type="match status" value="1"/>
</dbReference>
<dbReference type="FunFam" id="3.10.450.50:FF:000013">
    <property type="entry name" value="mRNA export factor mex67"/>
    <property type="match status" value="1"/>
</dbReference>
<dbReference type="Pfam" id="PF22602">
    <property type="entry name" value="NXF_NTF2"/>
    <property type="match status" value="1"/>
</dbReference>
<organism evidence="7 8">
    <name type="scientific">Lipomyces starkeyi NRRL Y-11557</name>
    <dbReference type="NCBI Taxonomy" id="675824"/>
    <lineage>
        <taxon>Eukaryota</taxon>
        <taxon>Fungi</taxon>
        <taxon>Dikarya</taxon>
        <taxon>Ascomycota</taxon>
        <taxon>Saccharomycotina</taxon>
        <taxon>Lipomycetes</taxon>
        <taxon>Lipomycetales</taxon>
        <taxon>Lipomycetaceae</taxon>
        <taxon>Lipomyces</taxon>
    </lineage>
</organism>
<dbReference type="GO" id="GO:0005730">
    <property type="term" value="C:nucleolus"/>
    <property type="evidence" value="ECO:0007669"/>
    <property type="project" value="EnsemblFungi"/>
</dbReference>
<dbReference type="InterPro" id="IPR002075">
    <property type="entry name" value="NTF2_dom"/>
</dbReference>
<keyword evidence="5" id="KW-0539">Nucleus</keyword>
<dbReference type="InterPro" id="IPR001611">
    <property type="entry name" value="Leu-rich_rpt"/>
</dbReference>
<evidence type="ECO:0000313" key="7">
    <source>
        <dbReference type="EMBL" id="ODQ73630.1"/>
    </source>
</evidence>
<dbReference type="Gene3D" id="3.10.450.50">
    <property type="match status" value="1"/>
</dbReference>
<keyword evidence="4" id="KW-0509">mRNA transport</keyword>
<sequence length="386" mass="43248">MQTDPSNGTQGTITVLRNFLMNRYNPQVQLLDLQNLYGDPYLLSNGLLSQDSTRSKMFPAMMKVASMDLKNVESVNLAGNNISDLTAVTTLAATFPHLKNLSLANNEISQWRHLDPWRHKFRELRELVLTGNSITGLNNYRAEILRRFPSLKMLDGQVIEGINVPEFKIRGSSPAVNSFAANIKKLPVRTKAGFFETSEIQNIAMDFLGKFFQVYDSDRSQLMPLYDNLSLFSLSLNTGVPRDLTARDNQGIQNWSSYIPISRNLTRVTTSNTRQNRLALGQEQISQLLHKIPPSKHDLSAPEKFAIEAWTARGLRAPDDAGIMLIVHGEFEEPPQQPGRANAYSLKRSFDRTLLLLPVPATGAILVVSDLLTVRGWAGSRAWTPR</sequence>
<name>A0A1E3Q7N4_LIPST</name>
<dbReference type="Pfam" id="PF24048">
    <property type="entry name" value="LRR_NXF1-5"/>
    <property type="match status" value="1"/>
</dbReference>
<keyword evidence="8" id="KW-1185">Reference proteome</keyword>
<dbReference type="OrthoDB" id="25872at2759"/>
<proteinExistence type="inferred from homology"/>
<evidence type="ECO:0000256" key="2">
    <source>
        <dbReference type="ARBA" id="ARBA00009285"/>
    </source>
</evidence>
<feature type="domain" description="NTF2" evidence="6">
    <location>
        <begin position="203"/>
        <end position="374"/>
    </location>
</feature>
<comment type="similarity">
    <text evidence="2">Belongs to the NXF family.</text>
</comment>
<dbReference type="PROSITE" id="PS50177">
    <property type="entry name" value="NTF2_DOMAIN"/>
    <property type="match status" value="1"/>
</dbReference>
<dbReference type="PROSITE" id="PS51450">
    <property type="entry name" value="LRR"/>
    <property type="match status" value="1"/>
</dbReference>
<keyword evidence="3" id="KW-0813">Transport</keyword>
<dbReference type="GO" id="GO:0016973">
    <property type="term" value="P:poly(A)+ mRNA export from nucleus"/>
    <property type="evidence" value="ECO:0007669"/>
    <property type="project" value="EnsemblFungi"/>
</dbReference>
<dbReference type="InterPro" id="IPR032710">
    <property type="entry name" value="NTF2-like_dom_sf"/>
</dbReference>
<dbReference type="InterPro" id="IPR057125">
    <property type="entry name" value="NXF1/2/3/5-like_LRR"/>
</dbReference>
<dbReference type="AlphaFoldDB" id="A0A1E3Q7N4"/>
<evidence type="ECO:0000256" key="3">
    <source>
        <dbReference type="ARBA" id="ARBA00022448"/>
    </source>
</evidence>
<gene>
    <name evidence="7" type="ORF">LIPSTDRAFT_2853</name>
</gene>
<dbReference type="GO" id="GO:0042272">
    <property type="term" value="C:nuclear RNA export factor complex"/>
    <property type="evidence" value="ECO:0007669"/>
    <property type="project" value="EnsemblFungi"/>
</dbReference>
<dbReference type="SUPFAM" id="SSF52058">
    <property type="entry name" value="L domain-like"/>
    <property type="match status" value="1"/>
</dbReference>
<evidence type="ECO:0000256" key="5">
    <source>
        <dbReference type="ARBA" id="ARBA00023242"/>
    </source>
</evidence>
<evidence type="ECO:0000259" key="6">
    <source>
        <dbReference type="PROSITE" id="PS50177"/>
    </source>
</evidence>
<reference evidence="7 8" key="1">
    <citation type="journal article" date="2016" name="Proc. Natl. Acad. Sci. U.S.A.">
        <title>Comparative genomics of biotechnologically important yeasts.</title>
        <authorList>
            <person name="Riley R."/>
            <person name="Haridas S."/>
            <person name="Wolfe K.H."/>
            <person name="Lopes M.R."/>
            <person name="Hittinger C.T."/>
            <person name="Goeker M."/>
            <person name="Salamov A.A."/>
            <person name="Wisecaver J.H."/>
            <person name="Long T.M."/>
            <person name="Calvey C.H."/>
            <person name="Aerts A.L."/>
            <person name="Barry K.W."/>
            <person name="Choi C."/>
            <person name="Clum A."/>
            <person name="Coughlan A.Y."/>
            <person name="Deshpande S."/>
            <person name="Douglass A.P."/>
            <person name="Hanson S.J."/>
            <person name="Klenk H.-P."/>
            <person name="LaButti K.M."/>
            <person name="Lapidus A."/>
            <person name="Lindquist E.A."/>
            <person name="Lipzen A.M."/>
            <person name="Meier-Kolthoff J.P."/>
            <person name="Ohm R.A."/>
            <person name="Otillar R.P."/>
            <person name="Pangilinan J.L."/>
            <person name="Peng Y."/>
            <person name="Rokas A."/>
            <person name="Rosa C.A."/>
            <person name="Scheuner C."/>
            <person name="Sibirny A.A."/>
            <person name="Slot J.C."/>
            <person name="Stielow J.B."/>
            <person name="Sun H."/>
            <person name="Kurtzman C.P."/>
            <person name="Blackwell M."/>
            <person name="Grigoriev I.V."/>
            <person name="Jeffries T.W."/>
        </authorList>
    </citation>
    <scope>NUCLEOTIDE SEQUENCE [LARGE SCALE GENOMIC DNA]</scope>
    <source>
        <strain evidence="7 8">NRRL Y-11557</strain>
    </source>
</reference>
<dbReference type="EMBL" id="KV454293">
    <property type="protein sequence ID" value="ODQ73630.1"/>
    <property type="molecule type" value="Genomic_DNA"/>
</dbReference>
<accession>A0A1E3Q7N4</accession>
<dbReference type="InterPro" id="IPR032675">
    <property type="entry name" value="LRR_dom_sf"/>
</dbReference>
<dbReference type="PANTHER" id="PTHR10662">
    <property type="entry name" value="NUCLEAR RNA EXPORT FACTOR"/>
    <property type="match status" value="1"/>
</dbReference>
<evidence type="ECO:0000313" key="8">
    <source>
        <dbReference type="Proteomes" id="UP000094385"/>
    </source>
</evidence>
<dbReference type="InterPro" id="IPR018222">
    <property type="entry name" value="Nuclear_transport_factor_2_euk"/>
</dbReference>
<evidence type="ECO:0000256" key="1">
    <source>
        <dbReference type="ARBA" id="ARBA00004123"/>
    </source>
</evidence>
<comment type="subcellular location">
    <subcellularLocation>
        <location evidence="1">Nucleus</location>
    </subcellularLocation>
</comment>
<dbReference type="PANTHER" id="PTHR10662:SF22">
    <property type="entry name" value="NUCLEAR RNA EXPORT FACTOR 1"/>
    <property type="match status" value="1"/>
</dbReference>